<proteinExistence type="predicted"/>
<comment type="caution">
    <text evidence="1">The sequence shown here is derived from an EMBL/GenBank/DDBJ whole genome shotgun (WGS) entry which is preliminary data.</text>
</comment>
<evidence type="ECO:0000313" key="1">
    <source>
        <dbReference type="EMBL" id="ENU22960.1"/>
    </source>
</evidence>
<dbReference type="EMBL" id="APOI01000019">
    <property type="protein sequence ID" value="ENU22960.1"/>
    <property type="molecule type" value="Genomic_DNA"/>
</dbReference>
<organism evidence="1 2">
    <name type="scientific">Acinetobacter proteolyticus</name>
    <dbReference type="NCBI Taxonomy" id="1776741"/>
    <lineage>
        <taxon>Bacteria</taxon>
        <taxon>Pseudomonadati</taxon>
        <taxon>Pseudomonadota</taxon>
        <taxon>Gammaproteobacteria</taxon>
        <taxon>Moraxellales</taxon>
        <taxon>Moraxellaceae</taxon>
        <taxon>Acinetobacter</taxon>
    </lineage>
</organism>
<name>A0ABN0JCI6_9GAMM</name>
<evidence type="ECO:0000313" key="2">
    <source>
        <dbReference type="Proteomes" id="UP000013034"/>
    </source>
</evidence>
<protein>
    <submittedName>
        <fullName evidence="1">Uncharacterized protein</fullName>
    </submittedName>
</protein>
<sequence>MDHQHIHGVHGANLSFSAEAYIQAEGFEPIPCHEAVSLIEKFIKQSCTSI</sequence>
<accession>A0ABN0JCI6</accession>
<dbReference type="Proteomes" id="UP000013034">
    <property type="component" value="Unassembled WGS sequence"/>
</dbReference>
<gene>
    <name evidence="1" type="ORF">F993_02417</name>
</gene>
<reference evidence="1 2" key="1">
    <citation type="submission" date="2013-02" db="EMBL/GenBank/DDBJ databases">
        <title>The Genome Sequence of Acinetobacter sp. NIPH 809.</title>
        <authorList>
            <consortium name="The Broad Institute Genome Sequencing Platform"/>
            <consortium name="The Broad Institute Genome Sequencing Center for Infectious Disease"/>
            <person name="Cerqueira G."/>
            <person name="Feldgarden M."/>
            <person name="Courvalin P."/>
            <person name="Perichon B."/>
            <person name="Grillot-Courvalin C."/>
            <person name="Clermont D."/>
            <person name="Rocha E."/>
            <person name="Yoon E.-J."/>
            <person name="Nemec A."/>
            <person name="Walker B."/>
            <person name="Young S.K."/>
            <person name="Zeng Q."/>
            <person name="Gargeya S."/>
            <person name="Fitzgerald M."/>
            <person name="Haas B."/>
            <person name="Abouelleil A."/>
            <person name="Alvarado L."/>
            <person name="Arachchi H.M."/>
            <person name="Berlin A.M."/>
            <person name="Chapman S.B."/>
            <person name="Dewar J."/>
            <person name="Goldberg J."/>
            <person name="Griggs A."/>
            <person name="Gujja S."/>
            <person name="Hansen M."/>
            <person name="Howarth C."/>
            <person name="Imamovic A."/>
            <person name="Larimer J."/>
            <person name="McCowan C."/>
            <person name="Murphy C."/>
            <person name="Neiman D."/>
            <person name="Pearson M."/>
            <person name="Priest M."/>
            <person name="Roberts A."/>
            <person name="Saif S."/>
            <person name="Shea T."/>
            <person name="Sisk P."/>
            <person name="Sykes S."/>
            <person name="Wortman J."/>
            <person name="Nusbaum C."/>
            <person name="Birren B."/>
        </authorList>
    </citation>
    <scope>NUCLEOTIDE SEQUENCE [LARGE SCALE GENOMIC DNA]</scope>
    <source>
        <strain evidence="1 2">NIPH 809</strain>
    </source>
</reference>
<keyword evidence="2" id="KW-1185">Reference proteome</keyword>